<dbReference type="RefSeq" id="YP_009329022.1">
    <property type="nucleotide sequence ID" value="NC_032108.1"/>
</dbReference>
<dbReference type="KEGG" id="vg:30523594"/>
<name>A0A1M7XUB4_9VIRU</name>
<evidence type="ECO:0000313" key="2">
    <source>
        <dbReference type="EMBL" id="SHO33150.1"/>
    </source>
</evidence>
<keyword evidence="1" id="KW-0472">Membrane</keyword>
<reference evidence="2 3" key="1">
    <citation type="submission" date="2016-11" db="EMBL/GenBank/DDBJ databases">
        <authorList>
            <consortium name="Urmite Genomes"/>
        </authorList>
    </citation>
    <scope>NUCLEOTIDE SEQUENCE [LARGE SCALE GENOMIC DNA]</scope>
    <source>
        <strain evidence="2 3">A11</strain>
    </source>
</reference>
<keyword evidence="1" id="KW-1133">Transmembrane helix</keyword>
<sequence>MRTKEDRLRQYVLVAVVLFAIMFVVGIVGFHYIVKQDWASAVYCTATFGLNTETIIKTTDQKLFTSFFTIFAGLLFVAIATHLIDDIMHILAHEPNEP</sequence>
<feature type="transmembrane region" description="Helical" evidence="1">
    <location>
        <begin position="12"/>
        <end position="33"/>
    </location>
</feature>
<accession>A0A1M7XUB4</accession>
<proteinExistence type="predicted"/>
<evidence type="ECO:0000256" key="1">
    <source>
        <dbReference type="SAM" id="Phobius"/>
    </source>
</evidence>
<feature type="transmembrane region" description="Helical" evidence="1">
    <location>
        <begin position="63"/>
        <end position="84"/>
    </location>
</feature>
<keyword evidence="3" id="KW-1185">Reference proteome</keyword>
<keyword evidence="1" id="KW-0812">Transmembrane</keyword>
<organism evidence="2 3">
    <name type="scientific">Cedratvirus A11</name>
    <dbReference type="NCBI Taxonomy" id="1903266"/>
    <lineage>
        <taxon>Viruses</taxon>
        <taxon>Pithoviruses</taxon>
        <taxon>Orthocedratvirinae</taxon>
        <taxon>Alphacedratvirus</taxon>
        <taxon>Alphacedratvirus aljazairmassiliense</taxon>
    </lineage>
</organism>
<evidence type="ECO:0000313" key="3">
    <source>
        <dbReference type="Proteomes" id="UP000201465"/>
    </source>
</evidence>
<protein>
    <submittedName>
        <fullName evidence="2">Uncharacterized protein</fullName>
    </submittedName>
</protein>
<dbReference type="Proteomes" id="UP000201465">
    <property type="component" value="Segment"/>
</dbReference>
<gene>
    <name evidence="2" type="ORF">BQ3484_82</name>
</gene>
<dbReference type="EMBL" id="LT671577">
    <property type="protein sequence ID" value="SHO33150.1"/>
    <property type="molecule type" value="Genomic_DNA"/>
</dbReference>
<dbReference type="GeneID" id="30523594"/>